<protein>
    <recommendedName>
        <fullName evidence="3">Antitoxin Xre/MbcA/ParS-like toxin-binding domain-containing protein</fullName>
    </recommendedName>
</protein>
<evidence type="ECO:0000313" key="1">
    <source>
        <dbReference type="EMBL" id="SJM63952.1"/>
    </source>
</evidence>
<accession>A0A1R4G7H3</accession>
<dbReference type="RefSeq" id="WP_086992305.1">
    <property type="nucleotide sequence ID" value="NZ_FUHU01000038.1"/>
</dbReference>
<keyword evidence="2" id="KW-1185">Reference proteome</keyword>
<dbReference type="Proteomes" id="UP000195787">
    <property type="component" value="Unassembled WGS sequence"/>
</dbReference>
<gene>
    <name evidence="1" type="ORF">CZ674_09510</name>
</gene>
<dbReference type="OrthoDB" id="4965902at2"/>
<evidence type="ECO:0008006" key="3">
    <source>
        <dbReference type="Google" id="ProtNLM"/>
    </source>
</evidence>
<dbReference type="AlphaFoldDB" id="A0A1R4G7H3"/>
<organism evidence="1 2">
    <name type="scientific">Agrococcus casei LMG 22410</name>
    <dbReference type="NCBI Taxonomy" id="1255656"/>
    <lineage>
        <taxon>Bacteria</taxon>
        <taxon>Bacillati</taxon>
        <taxon>Actinomycetota</taxon>
        <taxon>Actinomycetes</taxon>
        <taxon>Micrococcales</taxon>
        <taxon>Microbacteriaceae</taxon>
        <taxon>Agrococcus</taxon>
    </lineage>
</organism>
<proteinExistence type="predicted"/>
<reference evidence="1 2" key="1">
    <citation type="submission" date="2017-02" db="EMBL/GenBank/DDBJ databases">
        <authorList>
            <person name="Peterson S.W."/>
        </authorList>
    </citation>
    <scope>NUCLEOTIDE SEQUENCE [LARGE SCALE GENOMIC DNA]</scope>
    <source>
        <strain evidence="1 2">LMG 22410</strain>
    </source>
</reference>
<name>A0A1R4G7H3_9MICO</name>
<dbReference type="EMBL" id="FUHU01000038">
    <property type="protein sequence ID" value="SJM63952.1"/>
    <property type="molecule type" value="Genomic_DNA"/>
</dbReference>
<dbReference type="GeneID" id="303173453"/>
<sequence>MSRRKTPDQHDHAPLSSAIGEFWSTHQVMARSGSNRDRLGELIEAHELLHVTTADDQRLFPAFQFDGKTVNPRLLPLLRAMLPSQDGWSVTLQLMQPMPELGGKTPLDVVERGSDSDRKKLLKILSA</sequence>
<evidence type="ECO:0000313" key="2">
    <source>
        <dbReference type="Proteomes" id="UP000195787"/>
    </source>
</evidence>